<dbReference type="PROSITE" id="PS50026">
    <property type="entry name" value="EGF_3"/>
    <property type="match status" value="1"/>
</dbReference>
<dbReference type="SUPFAM" id="SSF55486">
    <property type="entry name" value="Metalloproteases ('zincins'), catalytic domain"/>
    <property type="match status" value="1"/>
</dbReference>
<feature type="binding site" evidence="9">
    <location>
        <position position="295"/>
    </location>
    <ligand>
        <name>Zn(2+)</name>
        <dbReference type="ChEBI" id="CHEBI:29105"/>
        <note>catalytic</note>
    </ligand>
</feature>
<dbReference type="InterPro" id="IPR001762">
    <property type="entry name" value="Disintegrin_dom"/>
</dbReference>
<dbReference type="InterPro" id="IPR034027">
    <property type="entry name" value="Reprolysin_adamalysin"/>
</dbReference>
<dbReference type="SMART" id="SM00608">
    <property type="entry name" value="ACR"/>
    <property type="match status" value="1"/>
</dbReference>
<feature type="disulfide bond" evidence="9">
    <location>
        <begin position="260"/>
        <end position="340"/>
    </location>
</feature>
<feature type="disulfide bond" evidence="8">
    <location>
        <begin position="613"/>
        <end position="622"/>
    </location>
</feature>
<dbReference type="InterPro" id="IPR006586">
    <property type="entry name" value="ADAM_Cys-rich"/>
</dbReference>
<keyword evidence="3" id="KW-1133">Transmembrane helix</keyword>
<feature type="compositionally biased region" description="Basic and acidic residues" evidence="10">
    <location>
        <begin position="1301"/>
        <end position="1311"/>
    </location>
</feature>
<feature type="binding site" evidence="9">
    <location>
        <position position="285"/>
    </location>
    <ligand>
        <name>Zn(2+)</name>
        <dbReference type="ChEBI" id="CHEBI:29105"/>
        <note>catalytic</note>
    </ligand>
</feature>
<feature type="region of interest" description="Disordered" evidence="10">
    <location>
        <begin position="1280"/>
        <end position="1383"/>
    </location>
</feature>
<keyword evidence="9" id="KW-0862">Zinc</keyword>
<dbReference type="CDD" id="cd04269">
    <property type="entry name" value="ZnMc_adamalysin_II_like"/>
    <property type="match status" value="1"/>
</dbReference>
<evidence type="ECO:0000256" key="5">
    <source>
        <dbReference type="ARBA" id="ARBA00023136"/>
    </source>
</evidence>
<dbReference type="PANTHER" id="PTHR11905:SF159">
    <property type="entry name" value="ADAM METALLOPROTEASE"/>
    <property type="match status" value="1"/>
</dbReference>
<keyword evidence="2" id="KW-0812">Transmembrane</keyword>
<dbReference type="SUPFAM" id="SSF57552">
    <property type="entry name" value="Blood coagulation inhibitor (disintegrin)"/>
    <property type="match status" value="1"/>
</dbReference>
<dbReference type="PROSITE" id="PS50214">
    <property type="entry name" value="DISINTEGRIN_2"/>
    <property type="match status" value="1"/>
</dbReference>
<evidence type="ECO:0000259" key="13">
    <source>
        <dbReference type="PROSITE" id="PS50215"/>
    </source>
</evidence>
<dbReference type="PROSITE" id="PS01186">
    <property type="entry name" value="EGF_2"/>
    <property type="match status" value="1"/>
</dbReference>
<feature type="domain" description="EGF-like" evidence="11">
    <location>
        <begin position="591"/>
        <end position="623"/>
    </location>
</feature>
<feature type="disulfide bond" evidence="9">
    <location>
        <begin position="302"/>
        <end position="307"/>
    </location>
</feature>
<keyword evidence="15" id="KW-1185">Reference proteome</keyword>
<dbReference type="FunFam" id="4.10.70.10:FF:000001">
    <property type="entry name" value="Disintegrin and metalloproteinase domain-containing protein 22"/>
    <property type="match status" value="1"/>
</dbReference>
<feature type="compositionally biased region" description="Low complexity" evidence="10">
    <location>
        <begin position="805"/>
        <end position="816"/>
    </location>
</feature>
<dbReference type="OrthoDB" id="5951731at2759"/>
<feature type="region of interest" description="Disordered" evidence="10">
    <location>
        <begin position="793"/>
        <end position="818"/>
    </location>
</feature>
<evidence type="ECO:0000256" key="3">
    <source>
        <dbReference type="ARBA" id="ARBA00022989"/>
    </source>
</evidence>
<feature type="disulfide bond" evidence="8">
    <location>
        <begin position="595"/>
        <end position="605"/>
    </location>
</feature>
<organism evidence="14 15">
    <name type="scientific">Aphidius gifuensis</name>
    <name type="common">Parasitoid wasp</name>
    <dbReference type="NCBI Taxonomy" id="684658"/>
    <lineage>
        <taxon>Eukaryota</taxon>
        <taxon>Metazoa</taxon>
        <taxon>Ecdysozoa</taxon>
        <taxon>Arthropoda</taxon>
        <taxon>Hexapoda</taxon>
        <taxon>Insecta</taxon>
        <taxon>Pterygota</taxon>
        <taxon>Neoptera</taxon>
        <taxon>Endopterygota</taxon>
        <taxon>Hymenoptera</taxon>
        <taxon>Apocrita</taxon>
        <taxon>Ichneumonoidea</taxon>
        <taxon>Braconidae</taxon>
        <taxon>Aphidiinae</taxon>
        <taxon>Aphidius</taxon>
    </lineage>
</organism>
<dbReference type="GO" id="GO:0016020">
    <property type="term" value="C:membrane"/>
    <property type="evidence" value="ECO:0007669"/>
    <property type="project" value="UniProtKB-SubCell"/>
</dbReference>
<dbReference type="GO" id="GO:0046872">
    <property type="term" value="F:metal ion binding"/>
    <property type="evidence" value="ECO:0007669"/>
    <property type="project" value="UniProtKB-KW"/>
</dbReference>
<evidence type="ECO:0008006" key="16">
    <source>
        <dbReference type="Google" id="ProtNLM"/>
    </source>
</evidence>
<feature type="compositionally biased region" description="Polar residues" evidence="10">
    <location>
        <begin position="1312"/>
        <end position="1335"/>
    </location>
</feature>
<evidence type="ECO:0000256" key="2">
    <source>
        <dbReference type="ARBA" id="ARBA00022692"/>
    </source>
</evidence>
<evidence type="ECO:0000313" key="15">
    <source>
        <dbReference type="Proteomes" id="UP000639338"/>
    </source>
</evidence>
<evidence type="ECO:0000256" key="9">
    <source>
        <dbReference type="PROSITE-ProRule" id="PRU00276"/>
    </source>
</evidence>
<dbReference type="Gene3D" id="4.10.70.10">
    <property type="entry name" value="Disintegrin domain"/>
    <property type="match status" value="1"/>
</dbReference>
<comment type="caution">
    <text evidence="14">The sequence shown here is derived from an EMBL/GenBank/DDBJ whole genome shotgun (WGS) entry which is preliminary data.</text>
</comment>
<dbReference type="InterPro" id="IPR036436">
    <property type="entry name" value="Disintegrin_dom_sf"/>
</dbReference>
<feature type="compositionally biased region" description="Polar residues" evidence="10">
    <location>
        <begin position="793"/>
        <end position="804"/>
    </location>
</feature>
<feature type="compositionally biased region" description="Polar residues" evidence="10">
    <location>
        <begin position="753"/>
        <end position="763"/>
    </location>
</feature>
<dbReference type="PROSITE" id="PS50215">
    <property type="entry name" value="ADAM_MEPRO"/>
    <property type="match status" value="1"/>
</dbReference>
<comment type="caution">
    <text evidence="8">Lacks conserved residue(s) required for the propagation of feature annotation.</text>
</comment>
<evidence type="ECO:0000256" key="10">
    <source>
        <dbReference type="SAM" id="MobiDB-lite"/>
    </source>
</evidence>
<dbReference type="InterPro" id="IPR001590">
    <property type="entry name" value="Peptidase_M12B"/>
</dbReference>
<name>A0A835CP24_APHGI</name>
<dbReference type="Pfam" id="PF01421">
    <property type="entry name" value="Reprolysin"/>
    <property type="match status" value="1"/>
</dbReference>
<feature type="compositionally biased region" description="Polar residues" evidence="10">
    <location>
        <begin position="1344"/>
        <end position="1378"/>
    </location>
</feature>
<dbReference type="Gene3D" id="3.40.390.10">
    <property type="entry name" value="Collagenase (Catalytic Domain)"/>
    <property type="match status" value="1"/>
</dbReference>
<keyword evidence="4" id="KW-0645">Protease</keyword>
<keyword evidence="5" id="KW-0472">Membrane</keyword>
<keyword evidence="6 8" id="KW-1015">Disulfide bond</keyword>
<feature type="disulfide bond" evidence="9">
    <location>
        <begin position="300"/>
        <end position="324"/>
    </location>
</feature>
<dbReference type="FunFam" id="3.40.390.10:FF:000002">
    <property type="entry name" value="Disintegrin and metalloproteinase domain-containing protein 22"/>
    <property type="match status" value="1"/>
</dbReference>
<evidence type="ECO:0000256" key="8">
    <source>
        <dbReference type="PROSITE-ProRule" id="PRU00076"/>
    </source>
</evidence>
<feature type="region of interest" description="Disordered" evidence="10">
    <location>
        <begin position="753"/>
        <end position="777"/>
    </location>
</feature>
<dbReference type="Proteomes" id="UP000639338">
    <property type="component" value="Unassembled WGS sequence"/>
</dbReference>
<dbReference type="Pfam" id="PF08516">
    <property type="entry name" value="ADAM_CR"/>
    <property type="match status" value="1"/>
</dbReference>
<dbReference type="InterPro" id="IPR000742">
    <property type="entry name" value="EGF"/>
</dbReference>
<protein>
    <recommendedName>
        <fullName evidence="16">Disintegrin and metalloproteinase domain-containing protein 12</fullName>
    </recommendedName>
</protein>
<dbReference type="GO" id="GO:0004222">
    <property type="term" value="F:metalloendopeptidase activity"/>
    <property type="evidence" value="ECO:0007669"/>
    <property type="project" value="InterPro"/>
</dbReference>
<keyword evidence="9" id="KW-0479">Metal-binding</keyword>
<dbReference type="Pfam" id="PF00200">
    <property type="entry name" value="Disintegrin"/>
    <property type="match status" value="1"/>
</dbReference>
<dbReference type="InterPro" id="IPR024079">
    <property type="entry name" value="MetalloPept_cat_dom_sf"/>
</dbReference>
<gene>
    <name evidence="14" type="ORF">HCN44_002971</name>
</gene>
<evidence type="ECO:0000256" key="4">
    <source>
        <dbReference type="ARBA" id="ARBA00023049"/>
    </source>
</evidence>
<evidence type="ECO:0000256" key="6">
    <source>
        <dbReference type="ARBA" id="ARBA00023157"/>
    </source>
</evidence>
<keyword evidence="4" id="KW-0378">Hydrolase</keyword>
<dbReference type="PANTHER" id="PTHR11905">
    <property type="entry name" value="ADAM A DISINTEGRIN AND METALLOPROTEASE DOMAIN"/>
    <property type="match status" value="1"/>
</dbReference>
<sequence>MASDIWRVSNAQNKCSELVLLLRPIVITWWLSTILLQHHHSQAASQTGPSPDFSTYNLVKPRFFHGRTKREISQTKQNDVEHADVLSVGIVIDGVERILDLRLNTDLIPVQYKHTIQVKGKRITEKPDHMNKRAAEEVRGPYNANRQSRYVELVIVIDKKEYIALGQDLKKVHHHCKDIANIINALYTQLNIFIALVGVEVWTETDAITLSQKGDTTLQNFLRYRRQILVKSMPNDNAQLLTRVHFDGGVVGKALKGPICTYEYSGGVSMDHSNVIGLVAATVAHEMGHNFGMEHDTDDCQCPDDRCIMASSSGSKSPTHWSSCSLEYLALAFEHGMDYCLRNKPKKLFGSSICGNGFVESGEQCDCGLLNNCDNPCCNATTCMLHSNASCATGECCDLNTCKPKNAGTQCRSSNHECDLPEYCTGSSEYCPNDVFKIDGDSCSNGKAYCYQGTCKTHTDQCKLLWGPTAWSSDKQCYDTNSKGTKYGNCGFNRLESIYTKCEDDDKLCGMLHCGHYNEKLEFGMESVANLSHTFINAGGSIIACRSVIVDLGLNQVDPGLAPDGSKCATGKMCVNQKCISIANLRSRINNGDICPNNCGGNGVCNSLGHCHCNKGFKPPYCTESGYGGSDDSGPSEDPNEHNAFTMTMYIIFYGILPTSILLYLAWWIKNNNIRRPTWKKDAISTLDCGFTIKPVDRSRGSPHHGLSRNIETIDSSLSQDPACASLLPKSDNDERFNNNLFGQFKGFTLTPLPNSHQSTTQKLMEPTKSAPPPPTIPTVVIQTNIKTAQRSSSLKSAALMSQPSSSSSSSSSNNNDAIVQSLNQNNSRPLISSPVLAATTCTSLELIVGGKIPTRPAPEVPVRPPETLNASSISLSSQPNNIVIENDHHHKKINKDNNKFMSLNRIASMLRPSGIVRSISQPANSNSNNINSQQKLTKAIDKEILKNLKISNPILQNDINLKSSALPIVNSDENLNCQRKNVLMRAQSMRDHGINNKRPIIHSFGSMRVGNKRPISIPASTRPTSPPPPIPPGAFDKTIDQHKIPGLPGYQTPQIKVSAKKLTEDTYDDCMNLAQDSGLTKIIEESPSNDNIYAVIEEPITAKLNTTSSQVNEYKVPKPVETSIYSASTLDKKKGDKKVIDNLPINNSSGNYANTNNYKTPESIYSNASSVKSNSAVSETSSGYLLPSAVNVPIATTNDKSLASVHQTNVRKPVDNLTSTKTAKSLIINSQKLPVKLKDDENIKTNDELSKVVDEVKTIKSPTKESSLILSKQNIIKKEPITKPPLSRTKTPPHINKNLIKNEKDDKVSKTPDQPTTKTVRQGSDTSLKSNKSQSNKERRDSTGSITKNVPLTTFKNKNNSPDVVSSCSKNPKTSESPDVLGNSGKLLLQQQKNQKTKLNKAPIMPSKPGSILTKTSTFNERKKSPVANNNIVKSLTTKDDVKLLIKNDGKLNLASKTSVATLQQKFEQQNKIATINSIKNNNNIVRKTNLNK</sequence>
<evidence type="ECO:0000256" key="7">
    <source>
        <dbReference type="PROSITE-ProRule" id="PRU00068"/>
    </source>
</evidence>
<dbReference type="SMART" id="SM00050">
    <property type="entry name" value="DISIN"/>
    <property type="match status" value="1"/>
</dbReference>
<evidence type="ECO:0000259" key="11">
    <source>
        <dbReference type="PROSITE" id="PS50026"/>
    </source>
</evidence>
<keyword evidence="4" id="KW-0482">Metalloprotease</keyword>
<evidence type="ECO:0000256" key="1">
    <source>
        <dbReference type="ARBA" id="ARBA00004167"/>
    </source>
</evidence>
<dbReference type="EMBL" id="JACMRX010000004">
    <property type="protein sequence ID" value="KAF7991409.1"/>
    <property type="molecule type" value="Genomic_DNA"/>
</dbReference>
<reference evidence="14 15" key="1">
    <citation type="submission" date="2020-08" db="EMBL/GenBank/DDBJ databases">
        <title>Aphidius gifuensis genome sequencing and assembly.</title>
        <authorList>
            <person name="Du Z."/>
        </authorList>
    </citation>
    <scope>NUCLEOTIDE SEQUENCE [LARGE SCALE GENOMIC DNA]</scope>
    <source>
        <strain evidence="14">YNYX2018</strain>
        <tissue evidence="14">Adults</tissue>
    </source>
</reference>
<accession>A0A835CP24</accession>
<comment type="subcellular location">
    <subcellularLocation>
        <location evidence="1">Membrane</location>
        <topology evidence="1">Single-pass membrane protein</topology>
    </subcellularLocation>
</comment>
<evidence type="ECO:0000313" key="14">
    <source>
        <dbReference type="EMBL" id="KAF7991409.1"/>
    </source>
</evidence>
<proteinExistence type="predicted"/>
<keyword evidence="8" id="KW-0245">EGF-like domain</keyword>
<feature type="disulfide bond" evidence="7">
    <location>
        <begin position="411"/>
        <end position="431"/>
    </location>
</feature>
<feature type="domain" description="Peptidase M12B" evidence="13">
    <location>
        <begin position="149"/>
        <end position="345"/>
    </location>
</feature>
<feature type="active site" evidence="9">
    <location>
        <position position="286"/>
    </location>
</feature>
<feature type="binding site" evidence="9">
    <location>
        <position position="289"/>
    </location>
    <ligand>
        <name>Zn(2+)</name>
        <dbReference type="ChEBI" id="CHEBI:29105"/>
        <note>catalytic</note>
    </ligand>
</feature>
<dbReference type="GO" id="GO:0006509">
    <property type="term" value="P:membrane protein ectodomain proteolysis"/>
    <property type="evidence" value="ECO:0007669"/>
    <property type="project" value="TreeGrafter"/>
</dbReference>
<feature type="domain" description="Disintegrin" evidence="12">
    <location>
        <begin position="351"/>
        <end position="439"/>
    </location>
</feature>
<evidence type="ECO:0000259" key="12">
    <source>
        <dbReference type="PROSITE" id="PS50214"/>
    </source>
</evidence>